<dbReference type="GO" id="GO:0005634">
    <property type="term" value="C:nucleus"/>
    <property type="evidence" value="ECO:0007669"/>
    <property type="project" value="InterPro"/>
</dbReference>
<dbReference type="eggNOG" id="KOG4051">
    <property type="taxonomic scope" value="Eukaryota"/>
</dbReference>
<dbReference type="GO" id="GO:0043189">
    <property type="term" value="C:H4/H2A histone acetyltransferase complex"/>
    <property type="evidence" value="ECO:0007669"/>
    <property type="project" value="InterPro"/>
</dbReference>
<proteinExistence type="predicted"/>
<protein>
    <submittedName>
        <fullName evidence="2">Uncharacterized protein</fullName>
    </submittedName>
</protein>
<dbReference type="Proteomes" id="UP000008068">
    <property type="component" value="Unassembled WGS sequence"/>
</dbReference>
<accession>G0NDN2</accession>
<dbReference type="EMBL" id="GL379868">
    <property type="protein sequence ID" value="EGT58371.1"/>
    <property type="molecule type" value="Genomic_DNA"/>
</dbReference>
<sequence length="200" mass="23324">MSSRQEKMLRESVHTLFACSIQEAAKKKPIHEMFPPEENKKKKEAQIGWGPDQIREKLWCQLAEVRFSRLICLYKPIGESEKYHLAKIHDHMHHIYDNEIEQCAMFLGEEDKKQFLATHRARKAGKKPPVKSYEPIYGVRPTLEDIDAKLRTWFDLEVCKISSGIVEDGEQDEQEEDDEEEEDQEDQENEHTGGVKAGRT</sequence>
<keyword evidence="3" id="KW-1185">Reference proteome</keyword>
<dbReference type="Pfam" id="PF07904">
    <property type="entry name" value="Eaf7"/>
    <property type="match status" value="1"/>
</dbReference>
<dbReference type="OrthoDB" id="5595141at2759"/>
<dbReference type="AlphaFoldDB" id="G0NDN2"/>
<evidence type="ECO:0000256" key="1">
    <source>
        <dbReference type="SAM" id="MobiDB-lite"/>
    </source>
</evidence>
<feature type="region of interest" description="Disordered" evidence="1">
    <location>
        <begin position="164"/>
        <end position="200"/>
    </location>
</feature>
<gene>
    <name evidence="2" type="ORF">CAEBREN_11303</name>
</gene>
<organism evidence="3">
    <name type="scientific">Caenorhabditis brenneri</name>
    <name type="common">Nematode worm</name>
    <dbReference type="NCBI Taxonomy" id="135651"/>
    <lineage>
        <taxon>Eukaryota</taxon>
        <taxon>Metazoa</taxon>
        <taxon>Ecdysozoa</taxon>
        <taxon>Nematoda</taxon>
        <taxon>Chromadorea</taxon>
        <taxon>Rhabditida</taxon>
        <taxon>Rhabditina</taxon>
        <taxon>Rhabditomorpha</taxon>
        <taxon>Rhabditoidea</taxon>
        <taxon>Rhabditidae</taxon>
        <taxon>Peloderinae</taxon>
        <taxon>Caenorhabditis</taxon>
    </lineage>
</organism>
<reference evidence="3" key="1">
    <citation type="submission" date="2011-07" db="EMBL/GenBank/DDBJ databases">
        <authorList>
            <consortium name="Caenorhabditis brenneri Sequencing and Analysis Consortium"/>
            <person name="Wilson R.K."/>
        </authorList>
    </citation>
    <scope>NUCLEOTIDE SEQUENCE [LARGE SCALE GENOMIC DNA]</scope>
    <source>
        <strain evidence="3">PB2801</strain>
    </source>
</reference>
<name>G0NDN2_CAEBE</name>
<evidence type="ECO:0000313" key="2">
    <source>
        <dbReference type="EMBL" id="EGT58371.1"/>
    </source>
</evidence>
<dbReference type="InParanoid" id="G0NDN2"/>
<dbReference type="STRING" id="135651.G0NDN2"/>
<feature type="compositionally biased region" description="Acidic residues" evidence="1">
    <location>
        <begin position="167"/>
        <end position="188"/>
    </location>
</feature>
<evidence type="ECO:0000313" key="3">
    <source>
        <dbReference type="Proteomes" id="UP000008068"/>
    </source>
</evidence>
<dbReference type="GO" id="GO:0006355">
    <property type="term" value="P:regulation of DNA-templated transcription"/>
    <property type="evidence" value="ECO:0007669"/>
    <property type="project" value="InterPro"/>
</dbReference>
<dbReference type="InterPro" id="IPR012423">
    <property type="entry name" value="Eaf7/MRGBP"/>
</dbReference>
<dbReference type="HOGENOM" id="CLU_118245_0_0_1"/>